<keyword evidence="3" id="KW-1185">Reference proteome</keyword>
<dbReference type="EMBL" id="CP023700">
    <property type="protein sequence ID" value="QEU86283.1"/>
    <property type="molecule type" value="Genomic_DNA"/>
</dbReference>
<organism evidence="2 3">
    <name type="scientific">Streptomyces viridosporus T7A</name>
    <dbReference type="NCBI Taxonomy" id="665577"/>
    <lineage>
        <taxon>Bacteria</taxon>
        <taxon>Bacillati</taxon>
        <taxon>Actinomycetota</taxon>
        <taxon>Actinomycetes</taxon>
        <taxon>Kitasatosporales</taxon>
        <taxon>Streptomycetaceae</taxon>
        <taxon>Streptomyces</taxon>
    </lineage>
</organism>
<feature type="transmembrane region" description="Helical" evidence="1">
    <location>
        <begin position="12"/>
        <end position="28"/>
    </location>
</feature>
<name>A0ABX6AEV6_STRVD</name>
<gene>
    <name evidence="2" type="ORF">CP969_17470</name>
</gene>
<keyword evidence="1" id="KW-0472">Membrane</keyword>
<proteinExistence type="predicted"/>
<dbReference type="Proteomes" id="UP000327143">
    <property type="component" value="Chromosome"/>
</dbReference>
<dbReference type="RefSeq" id="WP_004986754.1">
    <property type="nucleotide sequence ID" value="NZ_CP023700.1"/>
</dbReference>
<feature type="transmembrane region" description="Helical" evidence="1">
    <location>
        <begin position="34"/>
        <end position="52"/>
    </location>
</feature>
<reference evidence="2 3" key="1">
    <citation type="submission" date="2017-09" db="EMBL/GenBank/DDBJ databases">
        <authorList>
            <person name="Lee N."/>
            <person name="Cho B.-K."/>
        </authorList>
    </citation>
    <scope>NUCLEOTIDE SEQUENCE [LARGE SCALE GENOMIC DNA]</scope>
    <source>
        <strain evidence="2 3">ATCC 39115</strain>
    </source>
</reference>
<keyword evidence="1" id="KW-0812">Transmembrane</keyword>
<sequence length="67" mass="7711">MSQHRERSLVESPGWMVLCMIWFGWSAASTASAPWVRLGCLVFFVACAALLLRHVVRNRRRRESHPS</sequence>
<protein>
    <submittedName>
        <fullName evidence="2">Uncharacterized protein</fullName>
    </submittedName>
</protein>
<keyword evidence="1" id="KW-1133">Transmembrane helix</keyword>
<evidence type="ECO:0000256" key="1">
    <source>
        <dbReference type="SAM" id="Phobius"/>
    </source>
</evidence>
<evidence type="ECO:0000313" key="2">
    <source>
        <dbReference type="EMBL" id="QEU86283.1"/>
    </source>
</evidence>
<evidence type="ECO:0000313" key="3">
    <source>
        <dbReference type="Proteomes" id="UP000327143"/>
    </source>
</evidence>
<accession>A0ABX6AEV6</accession>